<feature type="chain" id="PRO_5038633558" evidence="1">
    <location>
        <begin position="24"/>
        <end position="210"/>
    </location>
</feature>
<proteinExistence type="predicted"/>
<gene>
    <name evidence="2" type="ORF">Acor_48750</name>
</gene>
<evidence type="ECO:0000313" key="2">
    <source>
        <dbReference type="EMBL" id="GES02809.1"/>
    </source>
</evidence>
<organism evidence="2 3">
    <name type="scientific">Acrocarpospora corrugata</name>
    <dbReference type="NCBI Taxonomy" id="35763"/>
    <lineage>
        <taxon>Bacteria</taxon>
        <taxon>Bacillati</taxon>
        <taxon>Actinomycetota</taxon>
        <taxon>Actinomycetes</taxon>
        <taxon>Streptosporangiales</taxon>
        <taxon>Streptosporangiaceae</taxon>
        <taxon>Acrocarpospora</taxon>
    </lineage>
</organism>
<reference evidence="2 3" key="1">
    <citation type="submission" date="2019-10" db="EMBL/GenBank/DDBJ databases">
        <title>Whole genome shotgun sequence of Acrocarpospora corrugata NBRC 13972.</title>
        <authorList>
            <person name="Ichikawa N."/>
            <person name="Kimura A."/>
            <person name="Kitahashi Y."/>
            <person name="Komaki H."/>
            <person name="Oguchi A."/>
        </authorList>
    </citation>
    <scope>NUCLEOTIDE SEQUENCE [LARGE SCALE GENOMIC DNA]</scope>
    <source>
        <strain evidence="2 3">NBRC 13972</strain>
    </source>
</reference>
<feature type="signal peptide" evidence="1">
    <location>
        <begin position="1"/>
        <end position="23"/>
    </location>
</feature>
<keyword evidence="3" id="KW-1185">Reference proteome</keyword>
<keyword evidence="1" id="KW-0732">Signal</keyword>
<evidence type="ECO:0000256" key="1">
    <source>
        <dbReference type="SAM" id="SignalP"/>
    </source>
</evidence>
<name>A0A5M3W3G3_9ACTN</name>
<evidence type="ECO:0000313" key="3">
    <source>
        <dbReference type="Proteomes" id="UP000334990"/>
    </source>
</evidence>
<dbReference type="Proteomes" id="UP000334990">
    <property type="component" value="Unassembled WGS sequence"/>
</dbReference>
<sequence length="210" mass="22827">MRIKRIAVMVAATLASLTLSATAAVAADPPPPRPGPGLYIAPWGAARFQFGEKLYNELRRTGSKLSGLAPVSVPDGRTLTMKVGMQQNNINFGLQIFYPGGWSITNAERGTRFDVDPFWLNILQGGTNGKVKINGEPADGNYKLASFTSTDVLALLRPKILGYKIDRFPMKLTDKWAKDLNRLFGTELAAGDPFGELTVDLKFVPTRTAA</sequence>
<dbReference type="AlphaFoldDB" id="A0A5M3W3G3"/>
<accession>A0A5M3W3G3</accession>
<comment type="caution">
    <text evidence="2">The sequence shown here is derived from an EMBL/GenBank/DDBJ whole genome shotgun (WGS) entry which is preliminary data.</text>
</comment>
<dbReference type="EMBL" id="BLAD01000062">
    <property type="protein sequence ID" value="GES02809.1"/>
    <property type="molecule type" value="Genomic_DNA"/>
</dbReference>
<protein>
    <submittedName>
        <fullName evidence="2">Uncharacterized protein</fullName>
    </submittedName>
</protein>
<dbReference type="OrthoDB" id="9833355at2"/>
<dbReference type="RefSeq" id="WP_155339023.1">
    <property type="nucleotide sequence ID" value="NZ_BAAABN010000025.1"/>
</dbReference>